<gene>
    <name evidence="1" type="ORF">SOIL9_30020</name>
</gene>
<sequence>MAISSPPPRGTVLVAVLFVVTAVGGCSGTEAPLAPVEGTVTRGGRPVAHAQVIFMADGDSKGPRAMGITDESGHFRLTLDDGKDGAPVGHHRVCVVDTTAAAERFGMAAKRLAPDKALLTKPVGKSTPIPATYGRPEETPLRADVRAGGSQTIDFQIP</sequence>
<dbReference type="EMBL" id="LR593886">
    <property type="protein sequence ID" value="VTR94712.1"/>
    <property type="molecule type" value="Genomic_DNA"/>
</dbReference>
<keyword evidence="2" id="KW-1185">Reference proteome</keyword>
<dbReference type="Proteomes" id="UP000464178">
    <property type="component" value="Chromosome"/>
</dbReference>
<dbReference type="KEGG" id="gms:SOIL9_30020"/>
<evidence type="ECO:0000313" key="2">
    <source>
        <dbReference type="Proteomes" id="UP000464178"/>
    </source>
</evidence>
<proteinExistence type="predicted"/>
<organism evidence="1 2">
    <name type="scientific">Gemmata massiliana</name>
    <dbReference type="NCBI Taxonomy" id="1210884"/>
    <lineage>
        <taxon>Bacteria</taxon>
        <taxon>Pseudomonadati</taxon>
        <taxon>Planctomycetota</taxon>
        <taxon>Planctomycetia</taxon>
        <taxon>Gemmatales</taxon>
        <taxon>Gemmataceae</taxon>
        <taxon>Gemmata</taxon>
    </lineage>
</organism>
<dbReference type="RefSeq" id="WP_162669209.1">
    <property type="nucleotide sequence ID" value="NZ_LR593886.1"/>
</dbReference>
<protein>
    <recommendedName>
        <fullName evidence="3">Carboxypeptidase regulatory-like domain-containing protein</fullName>
    </recommendedName>
</protein>
<accession>A0A6P2D5F9</accession>
<dbReference type="AlphaFoldDB" id="A0A6P2D5F9"/>
<name>A0A6P2D5F9_9BACT</name>
<evidence type="ECO:0008006" key="3">
    <source>
        <dbReference type="Google" id="ProtNLM"/>
    </source>
</evidence>
<reference evidence="1 2" key="1">
    <citation type="submission" date="2019-05" db="EMBL/GenBank/DDBJ databases">
        <authorList>
            <consortium name="Science for Life Laboratories"/>
        </authorList>
    </citation>
    <scope>NUCLEOTIDE SEQUENCE [LARGE SCALE GENOMIC DNA]</scope>
    <source>
        <strain evidence="1">Soil9</strain>
    </source>
</reference>
<evidence type="ECO:0000313" key="1">
    <source>
        <dbReference type="EMBL" id="VTR94712.1"/>
    </source>
</evidence>